<name>A0A4Q0NPT7_9FLAO</name>
<organism evidence="1 2">
    <name type="scientific">Leeuwenhoekiella aestuarii</name>
    <dbReference type="NCBI Taxonomy" id="2249426"/>
    <lineage>
        <taxon>Bacteria</taxon>
        <taxon>Pseudomonadati</taxon>
        <taxon>Bacteroidota</taxon>
        <taxon>Flavobacteriia</taxon>
        <taxon>Flavobacteriales</taxon>
        <taxon>Flavobacteriaceae</taxon>
        <taxon>Leeuwenhoekiella</taxon>
    </lineage>
</organism>
<protein>
    <recommendedName>
        <fullName evidence="3">DUF2851 family protein</fullName>
    </recommendedName>
</protein>
<accession>A0A4Q0NPT7</accession>
<dbReference type="EMBL" id="QOVI01000007">
    <property type="protein sequence ID" value="RXG12258.1"/>
    <property type="molecule type" value="Genomic_DNA"/>
</dbReference>
<dbReference type="InterPro" id="IPR021272">
    <property type="entry name" value="DUF2851"/>
</dbReference>
<evidence type="ECO:0000313" key="1">
    <source>
        <dbReference type="EMBL" id="RXG12258.1"/>
    </source>
</evidence>
<dbReference type="Proteomes" id="UP000289821">
    <property type="component" value="Unassembled WGS sequence"/>
</dbReference>
<dbReference type="OrthoDB" id="1005072at2"/>
<keyword evidence="2" id="KW-1185">Reference proteome</keyword>
<dbReference type="RefSeq" id="WP_128762408.1">
    <property type="nucleotide sequence ID" value="NZ_QOVI01000007.1"/>
</dbReference>
<evidence type="ECO:0008006" key="3">
    <source>
        <dbReference type="Google" id="ProtNLM"/>
    </source>
</evidence>
<proteinExistence type="predicted"/>
<gene>
    <name evidence="1" type="ORF">DSM04_10728</name>
</gene>
<dbReference type="Pfam" id="PF11013">
    <property type="entry name" value="DUF2851"/>
    <property type="match status" value="1"/>
</dbReference>
<evidence type="ECO:0000313" key="2">
    <source>
        <dbReference type="Proteomes" id="UP000289821"/>
    </source>
</evidence>
<dbReference type="AlphaFoldDB" id="A0A4Q0NPT7"/>
<reference evidence="1 2" key="1">
    <citation type="submission" date="2018-07" db="EMBL/GenBank/DDBJ databases">
        <title>Leeuwenhoekiella genomics.</title>
        <authorList>
            <person name="Tahon G."/>
            <person name="Willems A."/>
        </authorList>
    </citation>
    <scope>NUCLEOTIDE SEQUENCE [LARGE SCALE GENOMIC DNA]</scope>
    <source>
        <strain evidence="1 2">R-50232</strain>
    </source>
</reference>
<comment type="caution">
    <text evidence="1">The sequence shown here is derived from an EMBL/GenBank/DDBJ whole genome shotgun (WGS) entry which is preliminary data.</text>
</comment>
<sequence length="430" mass="50199">MKEAFLHHLWKYRKFDGAASTSKLQTVCGKKLQIIKTGMHNQLAGPDFFNAQVRIDDQLWAGNVEIHIKGSDWYLHNHQQDPAYENVILHVVWEDDCAVFDKVDAQIPTLILNDKVSDELLNNYQHLLESKIYNFINCESRFKEVPDFLFDNWIERLFFERLERKVLQVENLIASKNGNWEAVLFAMLARNFGTVINADAFEALASVLDFKVIRKLSSQKDQLETVLLGLAGLLPETAEEQEPRSWKEEYEYNKHKYQLTSGINQKVQFYKLRPPNFPTIRLSQLAQLYEQRTNLFSLVIAAKTRDQLQELFKIETSFYWETHYNFGKIHKKRSKKITPAFIDILIINTLIPIKFAYAKAQGQLIEEELVKLMLNLPKEKNSIINGFSKLRETKKDALHSQALIQLKKKYCDQNQCLHCQIGNYLLNEVI</sequence>